<accession>A0AC34F3Q2</accession>
<proteinExistence type="predicted"/>
<evidence type="ECO:0000313" key="2">
    <source>
        <dbReference type="WBParaSite" id="ES5_v2.g11680.t1"/>
    </source>
</evidence>
<dbReference type="Proteomes" id="UP000887579">
    <property type="component" value="Unplaced"/>
</dbReference>
<dbReference type="WBParaSite" id="ES5_v2.g11680.t1">
    <property type="protein sequence ID" value="ES5_v2.g11680.t1"/>
    <property type="gene ID" value="ES5_v2.g11680"/>
</dbReference>
<protein>
    <submittedName>
        <fullName evidence="2">Phosphatidylinositol-glycan biosynthesis class X protein</fullName>
    </submittedName>
</protein>
<sequence length="236" mass="27162">MNDIQEQIVDFKIEKEGFHRDYIINTKISSMNRFMDCKMAIKVLIPKGAYIDVVNLDSSLITHCYNSPNLFDVEQPEFSNTTREQAIYFYSAKSIRKLFIIEDTLEFPVHLRYHSPSEVDSIRTINFKTPEIFISCQNNDTVIFNDKHCQRFARKIPCSCGPTKFRCSYMKLNAQPSTTSSSNLAKAEVPIGNSTWVKEIMSATFLCIFGVIALLLKEVFWQSPRSVSPSQRNKND</sequence>
<reference evidence="2" key="1">
    <citation type="submission" date="2022-11" db="UniProtKB">
        <authorList>
            <consortium name="WormBaseParasite"/>
        </authorList>
    </citation>
    <scope>IDENTIFICATION</scope>
</reference>
<evidence type="ECO:0000313" key="1">
    <source>
        <dbReference type="Proteomes" id="UP000887579"/>
    </source>
</evidence>
<organism evidence="1 2">
    <name type="scientific">Panagrolaimus sp. ES5</name>
    <dbReference type="NCBI Taxonomy" id="591445"/>
    <lineage>
        <taxon>Eukaryota</taxon>
        <taxon>Metazoa</taxon>
        <taxon>Ecdysozoa</taxon>
        <taxon>Nematoda</taxon>
        <taxon>Chromadorea</taxon>
        <taxon>Rhabditida</taxon>
        <taxon>Tylenchina</taxon>
        <taxon>Panagrolaimomorpha</taxon>
        <taxon>Panagrolaimoidea</taxon>
        <taxon>Panagrolaimidae</taxon>
        <taxon>Panagrolaimus</taxon>
    </lineage>
</organism>
<name>A0AC34F3Q2_9BILA</name>